<gene>
    <name evidence="2" type="ORF">R4198_25380</name>
</gene>
<dbReference type="Gene3D" id="3.40.50.150">
    <property type="entry name" value="Vaccinia Virus protein VP39"/>
    <property type="match status" value="1"/>
</dbReference>
<dbReference type="RefSeq" id="WP_317714919.1">
    <property type="nucleotide sequence ID" value="NZ_JAWLUM010000008.1"/>
</dbReference>
<protein>
    <submittedName>
        <fullName evidence="2">Class I SAM-dependent methyltransferase</fullName>
        <ecNumber evidence="2">2.1.1.-</ecNumber>
    </submittedName>
</protein>
<comment type="caution">
    <text evidence="2">The sequence shown here is derived from an EMBL/GenBank/DDBJ whole genome shotgun (WGS) entry which is preliminary data.</text>
</comment>
<evidence type="ECO:0000313" key="2">
    <source>
        <dbReference type="EMBL" id="MDV7137038.1"/>
    </source>
</evidence>
<dbReference type="Pfam" id="PF13649">
    <property type="entry name" value="Methyltransf_25"/>
    <property type="match status" value="1"/>
</dbReference>
<dbReference type="CDD" id="cd02440">
    <property type="entry name" value="AdoMet_MTases"/>
    <property type="match status" value="1"/>
</dbReference>
<dbReference type="GO" id="GO:0008168">
    <property type="term" value="F:methyltransferase activity"/>
    <property type="evidence" value="ECO:0007669"/>
    <property type="project" value="UniProtKB-KW"/>
</dbReference>
<name>A0ABU4F0L7_WILMA</name>
<keyword evidence="2" id="KW-0489">Methyltransferase</keyword>
<dbReference type="EMBL" id="JAWLUM010000008">
    <property type="protein sequence ID" value="MDV7137038.1"/>
    <property type="molecule type" value="Genomic_DNA"/>
</dbReference>
<keyword evidence="3" id="KW-1185">Reference proteome</keyword>
<dbReference type="Proteomes" id="UP001185792">
    <property type="component" value="Unassembled WGS sequence"/>
</dbReference>
<dbReference type="SUPFAM" id="SSF53335">
    <property type="entry name" value="S-adenosyl-L-methionine-dependent methyltransferases"/>
    <property type="match status" value="1"/>
</dbReference>
<dbReference type="EC" id="2.1.1.-" evidence="2"/>
<proteinExistence type="predicted"/>
<evidence type="ECO:0000259" key="1">
    <source>
        <dbReference type="Pfam" id="PF13649"/>
    </source>
</evidence>
<organism evidence="2 3">
    <name type="scientific">Williamsia marianensis</name>
    <dbReference type="NCBI Taxonomy" id="85044"/>
    <lineage>
        <taxon>Bacteria</taxon>
        <taxon>Bacillati</taxon>
        <taxon>Actinomycetota</taxon>
        <taxon>Actinomycetes</taxon>
        <taxon>Mycobacteriales</taxon>
        <taxon>Nocardiaceae</taxon>
        <taxon>Williamsia</taxon>
    </lineage>
</organism>
<dbReference type="GO" id="GO:0032259">
    <property type="term" value="P:methylation"/>
    <property type="evidence" value="ECO:0007669"/>
    <property type="project" value="UniProtKB-KW"/>
</dbReference>
<keyword evidence="2" id="KW-0808">Transferase</keyword>
<accession>A0ABU4F0L7</accession>
<dbReference type="InterPro" id="IPR041698">
    <property type="entry name" value="Methyltransf_25"/>
</dbReference>
<sequence>MRAADIPARVLWAAELLAPRPRERLLEIGCGNGVAAQLLCATLSGGDMLAIDRSATAVSRTTRRCADFVVDGRLRVEQSDLSALRVDTASFDAALAINVNVFWTSSAEDELAVLRGALRPKGRLVLVYGQGPGYVDDRQAKISQHLRDAHFTVTATYSEDAGHAVIAVRAG</sequence>
<dbReference type="InterPro" id="IPR029063">
    <property type="entry name" value="SAM-dependent_MTases_sf"/>
</dbReference>
<reference evidence="2 3" key="1">
    <citation type="submission" date="2023-10" db="EMBL/GenBank/DDBJ databases">
        <title>Development of a sustainable strategy for remediation of hydrocarbon-contaminated territories based on the waste exchange concept.</title>
        <authorList>
            <person name="Krivoruchko A."/>
        </authorList>
    </citation>
    <scope>NUCLEOTIDE SEQUENCE [LARGE SCALE GENOMIC DNA]</scope>
    <source>
        <strain evidence="2 3">IEGM 1236</strain>
    </source>
</reference>
<feature type="domain" description="Methyltransferase" evidence="1">
    <location>
        <begin position="26"/>
        <end position="122"/>
    </location>
</feature>
<evidence type="ECO:0000313" key="3">
    <source>
        <dbReference type="Proteomes" id="UP001185792"/>
    </source>
</evidence>